<keyword evidence="2" id="KW-1185">Reference proteome</keyword>
<dbReference type="EMBL" id="JACHXF010000003">
    <property type="protein sequence ID" value="MBB3094327.1"/>
    <property type="molecule type" value="Genomic_DNA"/>
</dbReference>
<protein>
    <submittedName>
        <fullName evidence="1">Uncharacterized protein</fullName>
    </submittedName>
</protein>
<comment type="caution">
    <text evidence="1">The sequence shown here is derived from an EMBL/GenBank/DDBJ whole genome shotgun (WGS) entry which is preliminary data.</text>
</comment>
<reference evidence="1 2" key="1">
    <citation type="submission" date="2020-08" db="EMBL/GenBank/DDBJ databases">
        <title>Genomic Encyclopedia of Type Strains, Phase III (KMG-III): the genomes of soil and plant-associated and newly described type strains.</title>
        <authorList>
            <person name="Whitman W."/>
        </authorList>
    </citation>
    <scope>NUCLEOTIDE SEQUENCE [LARGE SCALE GENOMIC DNA]</scope>
    <source>
        <strain evidence="1 2">CECT 3287</strain>
    </source>
</reference>
<proteinExistence type="predicted"/>
<evidence type="ECO:0000313" key="2">
    <source>
        <dbReference type="Proteomes" id="UP000590749"/>
    </source>
</evidence>
<dbReference type="RefSeq" id="WP_183218617.1">
    <property type="nucleotide sequence ID" value="NZ_BMPW01000008.1"/>
</dbReference>
<sequence>MSGYWGTIVVARPSGLLAAEDATQGYGFQHRWLRELGDGWQMLETQGFNDPPDLIAPSRELAGVTGQPVLAAYVSDDHCAVMCAAVPGRVGPLTHLWGVEQPCRVFQHQPSRFPKPAGRTVPDVVTELAQWSAAAGLVAAREALQDLLARPDAQGEAGDLMFELVKALGVARIGRTRPWSVPVFNYPFSLLGGGAALRARSRAAERTVYEEDGDPYPPPEPWETETIALENELYASLYRDDVDVVALARRVVHVCADAKRAQRYRLPEPVWYSIEDRERRTPISEEEMTAELVARFEARWVAGTEQPDSTEVRARRVADARAWNR</sequence>
<evidence type="ECO:0000313" key="1">
    <source>
        <dbReference type="EMBL" id="MBB3094327.1"/>
    </source>
</evidence>
<accession>A0A7W5AE14</accession>
<dbReference type="AlphaFoldDB" id="A0A7W5AE14"/>
<gene>
    <name evidence="1" type="ORF">FHR83_001979</name>
</gene>
<organism evidence="1 2">
    <name type="scientific">Actinoplanes campanulatus</name>
    <dbReference type="NCBI Taxonomy" id="113559"/>
    <lineage>
        <taxon>Bacteria</taxon>
        <taxon>Bacillati</taxon>
        <taxon>Actinomycetota</taxon>
        <taxon>Actinomycetes</taxon>
        <taxon>Micromonosporales</taxon>
        <taxon>Micromonosporaceae</taxon>
        <taxon>Actinoplanes</taxon>
    </lineage>
</organism>
<name>A0A7W5AE14_9ACTN</name>
<dbReference type="Proteomes" id="UP000590749">
    <property type="component" value="Unassembled WGS sequence"/>
</dbReference>